<accession>A0A0R2DWC4</accession>
<dbReference type="PANTHER" id="PTHR30213">
    <property type="entry name" value="INNER MEMBRANE PROTEIN YHJD"/>
    <property type="match status" value="1"/>
</dbReference>
<evidence type="ECO:0000256" key="7">
    <source>
        <dbReference type="SAM" id="Phobius"/>
    </source>
</evidence>
<dbReference type="EMBL" id="AYZL01000010">
    <property type="protein sequence ID" value="KRN04484.1"/>
    <property type="molecule type" value="Genomic_DNA"/>
</dbReference>
<evidence type="ECO:0000256" key="3">
    <source>
        <dbReference type="ARBA" id="ARBA00022692"/>
    </source>
</evidence>
<name>A0A0R2DWC4_9LACO</name>
<evidence type="ECO:0000256" key="1">
    <source>
        <dbReference type="ARBA" id="ARBA00004651"/>
    </source>
</evidence>
<dbReference type="Proteomes" id="UP000051378">
    <property type="component" value="Unassembled WGS sequence"/>
</dbReference>
<proteinExistence type="predicted"/>
<evidence type="ECO:0000256" key="6">
    <source>
        <dbReference type="SAM" id="MobiDB-lite"/>
    </source>
</evidence>
<feature type="region of interest" description="Disordered" evidence="6">
    <location>
        <begin position="1"/>
        <end position="30"/>
    </location>
</feature>
<feature type="transmembrane region" description="Helical" evidence="7">
    <location>
        <begin position="167"/>
        <end position="194"/>
    </location>
</feature>
<dbReference type="PATRIC" id="fig|1423744.4.peg.165"/>
<dbReference type="OrthoDB" id="9775903at2"/>
<dbReference type="InterPro" id="IPR017039">
    <property type="entry name" value="Virul_fac_BrkB"/>
</dbReference>
<keyword evidence="2" id="KW-1003">Cell membrane</keyword>
<protein>
    <submittedName>
        <fullName evidence="8">Ribonuclease BN</fullName>
    </submittedName>
</protein>
<comment type="caution">
    <text evidence="8">The sequence shown here is derived from an EMBL/GenBank/DDBJ whole genome shotgun (WGS) entry which is preliminary data.</text>
</comment>
<evidence type="ECO:0000256" key="4">
    <source>
        <dbReference type="ARBA" id="ARBA00022989"/>
    </source>
</evidence>
<dbReference type="PIRSF" id="PIRSF035875">
    <property type="entry name" value="RNase_BN"/>
    <property type="match status" value="1"/>
</dbReference>
<feature type="transmembrane region" description="Helical" evidence="7">
    <location>
        <begin position="214"/>
        <end position="232"/>
    </location>
</feature>
<keyword evidence="9" id="KW-1185">Reference proteome</keyword>
<feature type="transmembrane region" description="Helical" evidence="7">
    <location>
        <begin position="121"/>
        <end position="140"/>
    </location>
</feature>
<keyword evidence="3 7" id="KW-0812">Transmembrane</keyword>
<comment type="subcellular location">
    <subcellularLocation>
        <location evidence="1">Cell membrane</location>
        <topology evidence="1">Multi-pass membrane protein</topology>
    </subcellularLocation>
</comment>
<gene>
    <name evidence="8" type="ORF">FC86_GL000161</name>
</gene>
<feature type="transmembrane region" description="Helical" evidence="7">
    <location>
        <begin position="244"/>
        <end position="266"/>
    </location>
</feature>
<organism evidence="8 9">
    <name type="scientific">Holzapfeliella floricola DSM 23037 = JCM 16512</name>
    <dbReference type="NCBI Taxonomy" id="1423744"/>
    <lineage>
        <taxon>Bacteria</taxon>
        <taxon>Bacillati</taxon>
        <taxon>Bacillota</taxon>
        <taxon>Bacilli</taxon>
        <taxon>Lactobacillales</taxon>
        <taxon>Lactobacillaceae</taxon>
        <taxon>Holzapfeliella</taxon>
    </lineage>
</organism>
<evidence type="ECO:0000256" key="2">
    <source>
        <dbReference type="ARBA" id="ARBA00022475"/>
    </source>
</evidence>
<dbReference type="STRING" id="1423744.FC86_GL000161"/>
<feature type="transmembrane region" description="Helical" evidence="7">
    <location>
        <begin position="278"/>
        <end position="302"/>
    </location>
</feature>
<evidence type="ECO:0000313" key="9">
    <source>
        <dbReference type="Proteomes" id="UP000051378"/>
    </source>
</evidence>
<evidence type="ECO:0000256" key="5">
    <source>
        <dbReference type="ARBA" id="ARBA00023136"/>
    </source>
</evidence>
<dbReference type="NCBIfam" id="TIGR00765">
    <property type="entry name" value="yihY_not_rbn"/>
    <property type="match status" value="1"/>
</dbReference>
<sequence length="331" mass="37619">MKKEFYGYRKEHLTHQKPKKRPPIKRGVKKPKHSRISYLFNTLSEVLASGEINQNAIVIAYFALFSLFPLLLLAAYTLSLFNINATVEPIVEYISLILPNEVVPYINPIIKQVIQPPSGGFLSFGIVVALWAFSGLIDSIKVALNKVYRVQDVVKEQSFWVSIVNRIVSFALTATLILGLVLILFTLIFGQQILELLAPIFNFSMAPIYQISSYRWPIIIVILGIIVGYLYYFLPNISIKKRSIWPGVFLTIIGWGILSQGFSFYLEHFSRSLTNYGIIGTFIIFMLWLNFSALVFLVGAVLNSTIDHTLHGNVDYKSSRVIELFKNKKTK</sequence>
<evidence type="ECO:0000313" key="8">
    <source>
        <dbReference type="EMBL" id="KRN04484.1"/>
    </source>
</evidence>
<keyword evidence="4 7" id="KW-1133">Transmembrane helix</keyword>
<feature type="compositionally biased region" description="Basic and acidic residues" evidence="6">
    <location>
        <begin position="1"/>
        <end position="14"/>
    </location>
</feature>
<feature type="compositionally biased region" description="Basic residues" evidence="6">
    <location>
        <begin position="15"/>
        <end position="30"/>
    </location>
</feature>
<dbReference type="GO" id="GO:0005886">
    <property type="term" value="C:plasma membrane"/>
    <property type="evidence" value="ECO:0007669"/>
    <property type="project" value="UniProtKB-SubCell"/>
</dbReference>
<keyword evidence="5 7" id="KW-0472">Membrane</keyword>
<reference evidence="8 9" key="1">
    <citation type="journal article" date="2015" name="Genome Announc.">
        <title>Expanding the biotechnology potential of lactobacilli through comparative genomics of 213 strains and associated genera.</title>
        <authorList>
            <person name="Sun Z."/>
            <person name="Harris H.M."/>
            <person name="McCann A."/>
            <person name="Guo C."/>
            <person name="Argimon S."/>
            <person name="Zhang W."/>
            <person name="Yang X."/>
            <person name="Jeffery I.B."/>
            <person name="Cooney J.C."/>
            <person name="Kagawa T.F."/>
            <person name="Liu W."/>
            <person name="Song Y."/>
            <person name="Salvetti E."/>
            <person name="Wrobel A."/>
            <person name="Rasinkangas P."/>
            <person name="Parkhill J."/>
            <person name="Rea M.C."/>
            <person name="O'Sullivan O."/>
            <person name="Ritari J."/>
            <person name="Douillard F.P."/>
            <person name="Paul Ross R."/>
            <person name="Yang R."/>
            <person name="Briner A.E."/>
            <person name="Felis G.E."/>
            <person name="de Vos W.M."/>
            <person name="Barrangou R."/>
            <person name="Klaenhammer T.R."/>
            <person name="Caufield P.W."/>
            <person name="Cui Y."/>
            <person name="Zhang H."/>
            <person name="O'Toole P.W."/>
        </authorList>
    </citation>
    <scope>NUCLEOTIDE SEQUENCE [LARGE SCALE GENOMIC DNA]</scope>
    <source>
        <strain evidence="8 9">DSM 23037</strain>
    </source>
</reference>
<dbReference type="AlphaFoldDB" id="A0A0R2DWC4"/>
<dbReference type="PANTHER" id="PTHR30213:SF0">
    <property type="entry name" value="UPF0761 MEMBRANE PROTEIN YIHY"/>
    <property type="match status" value="1"/>
</dbReference>
<dbReference type="Pfam" id="PF03631">
    <property type="entry name" value="Virul_fac_BrkB"/>
    <property type="match status" value="1"/>
</dbReference>
<feature type="transmembrane region" description="Helical" evidence="7">
    <location>
        <begin position="58"/>
        <end position="78"/>
    </location>
</feature>
<dbReference type="RefSeq" id="WP_056974345.1">
    <property type="nucleotide sequence ID" value="NZ_AYZL01000010.1"/>
</dbReference>